<dbReference type="EMBL" id="CP082237">
    <property type="protein sequence ID" value="QZT34742.1"/>
    <property type="molecule type" value="Genomic_DNA"/>
</dbReference>
<dbReference type="InterPro" id="IPR013422">
    <property type="entry name" value="CRISPR-assoc_prot_Cas5_N"/>
</dbReference>
<proteinExistence type="predicted"/>
<dbReference type="GO" id="GO:0043571">
    <property type="term" value="P:maintenance of CRISPR repeat elements"/>
    <property type="evidence" value="ECO:0007669"/>
    <property type="project" value="InterPro"/>
</dbReference>
<dbReference type="RefSeq" id="WP_007502706.1">
    <property type="nucleotide sequence ID" value="NZ_AFCE01000062.1"/>
</dbReference>
<reference evidence="2 4" key="1">
    <citation type="journal article" date="2011" name="J. Bacteriol.">
        <title>Draft genome sequence of the thermoalkaliphilic Caldalkalibacillus thermarum strain TA2.A1.</title>
        <authorList>
            <person name="Kalamorz F."/>
            <person name="Keis S."/>
            <person name="McMillan D.G."/>
            <person name="Olsson K."/>
            <person name="Stanton J.A."/>
            <person name="Stockwell P."/>
            <person name="Black M.A."/>
            <person name="Klingeman D.M."/>
            <person name="Land M.L."/>
            <person name="Han C.S."/>
            <person name="Martin S.L."/>
            <person name="Becher S.A."/>
            <person name="Peddie C.J."/>
            <person name="Morgan H.W."/>
            <person name="Matthies D."/>
            <person name="Preiss L."/>
            <person name="Meier T."/>
            <person name="Brown S.D."/>
            <person name="Cook G.M."/>
        </authorList>
    </citation>
    <scope>NUCLEOTIDE SEQUENCE [LARGE SCALE GENOMIC DNA]</scope>
    <source>
        <strain evidence="2 4">TA2.A1</strain>
    </source>
</reference>
<dbReference type="Proteomes" id="UP000825179">
    <property type="component" value="Chromosome"/>
</dbReference>
<dbReference type="AlphaFoldDB" id="F5L3W1"/>
<name>F5L3W1_CALTT</name>
<evidence type="ECO:0000313" key="3">
    <source>
        <dbReference type="EMBL" id="QZT34742.1"/>
    </source>
</evidence>
<dbReference type="GO" id="GO:0051607">
    <property type="term" value="P:defense response to virus"/>
    <property type="evidence" value="ECO:0007669"/>
    <property type="project" value="UniProtKB-KW"/>
</dbReference>
<dbReference type="KEGG" id="cthu:HUR95_05430"/>
<evidence type="ECO:0000313" key="5">
    <source>
        <dbReference type="Proteomes" id="UP000825179"/>
    </source>
</evidence>
<keyword evidence="1" id="KW-0051">Antiviral defense</keyword>
<gene>
    <name evidence="3" type="primary">cas5b</name>
    <name evidence="2" type="ORF">CathTA2_0473</name>
    <name evidence="3" type="ORF">HUR95_05430</name>
</gene>
<reference evidence="3 5" key="2">
    <citation type="journal article" date="2020" name="Extremophiles">
        <title>Genomic analysis of Caldalkalibacillus thermarum TA2.A1 reveals aerobic alkaliphilic metabolism and evolutionary hallmarks linking alkaliphilic bacteria and plant life.</title>
        <authorList>
            <person name="de Jong S.I."/>
            <person name="van den Broek M.A."/>
            <person name="Merkel A.Y."/>
            <person name="de la Torre Cortes P."/>
            <person name="Kalamorz F."/>
            <person name="Cook G.M."/>
            <person name="van Loosdrecht M.C.M."/>
            <person name="McMillan D.G.G."/>
        </authorList>
    </citation>
    <scope>NUCLEOTIDE SEQUENCE [LARGE SCALE GENOMIC DNA]</scope>
    <source>
        <strain evidence="3 5">TA2.A1</strain>
    </source>
</reference>
<dbReference type="InterPro" id="IPR021124">
    <property type="entry name" value="CRISPR-assoc_prot_Cas5"/>
</dbReference>
<reference evidence="3" key="3">
    <citation type="submission" date="2021-08" db="EMBL/GenBank/DDBJ databases">
        <authorList>
            <person name="de Jong S."/>
            <person name="van den Broek M."/>
            <person name="Merkel A."/>
            <person name="de la Torre Cortes P."/>
            <person name="Kalamorz F."/>
            <person name="Cook G."/>
            <person name="van Loosdrecht M."/>
            <person name="McMillan D."/>
        </authorList>
    </citation>
    <scope>NUCLEOTIDE SEQUENCE</scope>
    <source>
        <strain evidence="3">TA2.A1</strain>
    </source>
</reference>
<dbReference type="OrthoDB" id="9782505at2"/>
<protein>
    <submittedName>
        <fullName evidence="2">CRISPR-associated protein Cas5 family</fullName>
    </submittedName>
    <submittedName>
        <fullName evidence="3">Type I-B CRISPR-associated protein Cas5b</fullName>
    </submittedName>
</protein>
<dbReference type="NCBIfam" id="TIGR02593">
    <property type="entry name" value="CRISPR_cas5"/>
    <property type="match status" value="1"/>
</dbReference>
<organism evidence="2 4">
    <name type="scientific">Caldalkalibacillus thermarum (strain TA2.A1)</name>
    <dbReference type="NCBI Taxonomy" id="986075"/>
    <lineage>
        <taxon>Bacteria</taxon>
        <taxon>Bacillati</taxon>
        <taxon>Bacillota</taxon>
        <taxon>Bacilli</taxon>
        <taxon>Bacillales</taxon>
        <taxon>Bacillaceae</taxon>
        <taxon>Caldalkalibacillus</taxon>
    </lineage>
</organism>
<evidence type="ECO:0000313" key="2">
    <source>
        <dbReference type="EMBL" id="EGL83971.1"/>
    </source>
</evidence>
<dbReference type="NCBIfam" id="TIGR01895">
    <property type="entry name" value="cas_Cas5t"/>
    <property type="match status" value="1"/>
</dbReference>
<evidence type="ECO:0000256" key="1">
    <source>
        <dbReference type="ARBA" id="ARBA00023118"/>
    </source>
</evidence>
<dbReference type="Pfam" id="PF09704">
    <property type="entry name" value="Cas_Cas5d"/>
    <property type="match status" value="1"/>
</dbReference>
<sequence length="238" mass="28113">MRALRLRLFQETACYKKPFAYKVSETYPLPPYSTVKGMLHAVLEATEYIPMLLSIQGKYDTIVTDYQTHYFFKKDKTAEFPITLDGLALERNYTDITTMPIYMHLLYNVQLLIHVYAEEYVLKQLIKGFETQTTYLSLGRWEDLVRIDECELVELQLLKEGEERELAWNAFVPDYLLDDLTYMPYRLNWKYDVVHNVRIWEKVEAGYVQAGQTIEADEDPIYIDQDGELVFFHAKNLT</sequence>
<dbReference type="EMBL" id="AFCE01000062">
    <property type="protein sequence ID" value="EGL83971.1"/>
    <property type="molecule type" value="Genomic_DNA"/>
</dbReference>
<keyword evidence="5" id="KW-1185">Reference proteome</keyword>
<evidence type="ECO:0000313" key="4">
    <source>
        <dbReference type="Proteomes" id="UP000010716"/>
    </source>
</evidence>
<dbReference type="InterPro" id="IPR013337">
    <property type="entry name" value="CRISPR-assoc_prot_Cas5_Tneap"/>
</dbReference>
<dbReference type="Proteomes" id="UP000010716">
    <property type="component" value="Unassembled WGS sequence"/>
</dbReference>
<dbReference type="eggNOG" id="COG1688">
    <property type="taxonomic scope" value="Bacteria"/>
</dbReference>
<accession>F5L3W1</accession>